<name>A0ABV9Q2M3_9BACL</name>
<evidence type="ECO:0000259" key="1">
    <source>
        <dbReference type="Pfam" id="PF01368"/>
    </source>
</evidence>
<accession>A0ABV9Q2M3</accession>
<dbReference type="Pfam" id="PF01368">
    <property type="entry name" value="DHH"/>
    <property type="match status" value="1"/>
</dbReference>
<dbReference type="RefSeq" id="WP_380026479.1">
    <property type="nucleotide sequence ID" value="NZ_JBHSHC010000106.1"/>
</dbReference>
<gene>
    <name evidence="2" type="ORF">ACFO8Q_14385</name>
</gene>
<keyword evidence="2" id="KW-0378">Hydrolase</keyword>
<dbReference type="EC" id="3.1.3.7" evidence="2"/>
<dbReference type="InterPro" id="IPR001667">
    <property type="entry name" value="DDH_dom"/>
</dbReference>
<sequence>MKSFVEAMAKIQGGNNLILCHDQADSDAIGAAYALSRLIGGDIGVPQEIAGHSKRLIEELGMTVVHAPQVCDYKNIVVVDTAHGAQLCDSVPQRFFVIDHHPNNHLIQKADVALHDVVSSTSQLVYRVLKELKAPIDKKMALAMCAGILTDTIHFHKGDPEAFQVFGELLSRGGLSYEDILNLYVVEDRRDRGAIIDSALSARKATFGGYHILVAEIDANIPTYAARALFDLGADASVVGYRKGEEVEVRMYLRNELLEQQGIQATEVFRSTNSMKKGKTWGYALFAGFRSSNGQLDLIFDEILQVFHDRLTRV</sequence>
<proteinExistence type="predicted"/>
<dbReference type="InterPro" id="IPR038763">
    <property type="entry name" value="DHH_sf"/>
</dbReference>
<feature type="domain" description="DDH" evidence="1">
    <location>
        <begin position="17"/>
        <end position="148"/>
    </location>
</feature>
<evidence type="ECO:0000313" key="2">
    <source>
        <dbReference type="EMBL" id="MFC4768529.1"/>
    </source>
</evidence>
<dbReference type="SUPFAM" id="SSF64182">
    <property type="entry name" value="DHH phosphoesterases"/>
    <property type="match status" value="1"/>
</dbReference>
<dbReference type="InterPro" id="IPR051319">
    <property type="entry name" value="Oligoribo/pAp-PDE_c-di-AMP_PDE"/>
</dbReference>
<dbReference type="GO" id="GO:0008441">
    <property type="term" value="F:3'(2'),5'-bisphosphate nucleotidase activity"/>
    <property type="evidence" value="ECO:0007669"/>
    <property type="project" value="UniProtKB-EC"/>
</dbReference>
<keyword evidence="3" id="KW-1185">Reference proteome</keyword>
<protein>
    <submittedName>
        <fullName evidence="2">Bifunctional oligoribonuclease/PAP phosphatase NrnA</fullName>
        <ecNumber evidence="2">3.1.3.7</ecNumber>
    </submittedName>
</protein>
<comment type="caution">
    <text evidence="2">The sequence shown here is derived from an EMBL/GenBank/DDBJ whole genome shotgun (WGS) entry which is preliminary data.</text>
</comment>
<dbReference type="EMBL" id="JBHSHC010000106">
    <property type="protein sequence ID" value="MFC4768529.1"/>
    <property type="molecule type" value="Genomic_DNA"/>
</dbReference>
<dbReference type="PANTHER" id="PTHR47618">
    <property type="entry name" value="BIFUNCTIONAL OLIGORIBONUCLEASE AND PAP PHOSPHATASE NRNA"/>
    <property type="match status" value="1"/>
</dbReference>
<reference evidence="3" key="1">
    <citation type="journal article" date="2019" name="Int. J. Syst. Evol. Microbiol.">
        <title>The Global Catalogue of Microorganisms (GCM) 10K type strain sequencing project: providing services to taxonomists for standard genome sequencing and annotation.</title>
        <authorList>
            <consortium name="The Broad Institute Genomics Platform"/>
            <consortium name="The Broad Institute Genome Sequencing Center for Infectious Disease"/>
            <person name="Wu L."/>
            <person name="Ma J."/>
        </authorList>
    </citation>
    <scope>NUCLEOTIDE SEQUENCE [LARGE SCALE GENOMIC DNA]</scope>
    <source>
        <strain evidence="3">WYCCWR 12678</strain>
    </source>
</reference>
<dbReference type="Proteomes" id="UP001596002">
    <property type="component" value="Unassembled WGS sequence"/>
</dbReference>
<dbReference type="PANTHER" id="PTHR47618:SF1">
    <property type="entry name" value="BIFUNCTIONAL OLIGORIBONUCLEASE AND PAP PHOSPHATASE NRNA"/>
    <property type="match status" value="1"/>
</dbReference>
<dbReference type="Gene3D" id="3.90.1640.10">
    <property type="entry name" value="inorganic pyrophosphatase (n-terminal core)"/>
    <property type="match status" value="1"/>
</dbReference>
<organism evidence="2 3">
    <name type="scientific">Effusibacillus consociatus</name>
    <dbReference type="NCBI Taxonomy" id="1117041"/>
    <lineage>
        <taxon>Bacteria</taxon>
        <taxon>Bacillati</taxon>
        <taxon>Bacillota</taxon>
        <taxon>Bacilli</taxon>
        <taxon>Bacillales</taxon>
        <taxon>Alicyclobacillaceae</taxon>
        <taxon>Effusibacillus</taxon>
    </lineage>
</organism>
<evidence type="ECO:0000313" key="3">
    <source>
        <dbReference type="Proteomes" id="UP001596002"/>
    </source>
</evidence>